<evidence type="ECO:0000313" key="5">
    <source>
        <dbReference type="Proteomes" id="UP000323075"/>
    </source>
</evidence>
<evidence type="ECO:0000256" key="1">
    <source>
        <dbReference type="SAM" id="Phobius"/>
    </source>
</evidence>
<dbReference type="Proteomes" id="UP000296216">
    <property type="component" value="Chromosome"/>
</dbReference>
<dbReference type="InterPro" id="IPR055757">
    <property type="entry name" value="DUF7333"/>
</dbReference>
<dbReference type="EMBL" id="VRYN01000001">
    <property type="protein sequence ID" value="TYO81645.1"/>
    <property type="molecule type" value="Genomic_DNA"/>
</dbReference>
<dbReference type="Proteomes" id="UP000323075">
    <property type="component" value="Unassembled WGS sequence"/>
</dbReference>
<sequence length="63" mass="6802">MRFDFTRAVGLLAAFVAVGMIGLSAADVMPARVMFMMVLPSMIVFAAISFLIGMKHGEHRITG</sequence>
<dbReference type="GeneID" id="68694329"/>
<dbReference type="AlphaFoldDB" id="A0A4D6GUH5"/>
<feature type="transmembrane region" description="Helical" evidence="1">
    <location>
        <begin position="36"/>
        <end position="54"/>
    </location>
</feature>
<reference evidence="2 4" key="1">
    <citation type="journal article" date="2019" name="Microbiol. Resour. Announc.">
        <title>The Genome Sequence of the Halobacterium salinarum Type Strain Is Closely Related to That of Laboratory Strains NRC-1 and R1.</title>
        <authorList>
            <person name="Pfeiffer F."/>
            <person name="Marchfelder A."/>
            <person name="Habermann B."/>
            <person name="Dyall-Smith M.L."/>
        </authorList>
    </citation>
    <scope>NUCLEOTIDE SEQUENCE [LARGE SCALE GENOMIC DNA]</scope>
    <source>
        <strain evidence="2">91-R6</strain>
        <strain evidence="4">ATCC 33171 / DSM 3754 / JCM 8978 / NBRC 102687 / NCIMB 764 / 91-R6</strain>
    </source>
</reference>
<name>A0A4D6GUH5_HALS9</name>
<gene>
    <name evidence="3" type="ORF">APQ99_00152</name>
    <name evidence="2" type="ORF">HBSAL_08640</name>
</gene>
<evidence type="ECO:0000313" key="4">
    <source>
        <dbReference type="Proteomes" id="UP000296216"/>
    </source>
</evidence>
<evidence type="ECO:0000313" key="3">
    <source>
        <dbReference type="EMBL" id="TYO81645.1"/>
    </source>
</evidence>
<organism evidence="2 4">
    <name type="scientific">Halobacterium salinarum (strain ATCC 33171 / DSM 3754 / JCM 8978 / NBRC 102687 / NCIMB 764 / 91-R6)</name>
    <dbReference type="NCBI Taxonomy" id="2597657"/>
    <lineage>
        <taxon>Archaea</taxon>
        <taxon>Methanobacteriati</taxon>
        <taxon>Methanobacteriota</taxon>
        <taxon>Stenosarchaea group</taxon>
        <taxon>Halobacteria</taxon>
        <taxon>Halobacteriales</taxon>
        <taxon>Halobacteriaceae</taxon>
        <taxon>Halobacterium</taxon>
    </lineage>
</organism>
<dbReference type="RefSeq" id="WP_010903213.1">
    <property type="nucleotide sequence ID" value="NZ_VRYN01000001.1"/>
</dbReference>
<reference evidence="3 5" key="2">
    <citation type="submission" date="2019-07" db="EMBL/GenBank/DDBJ databases">
        <title>Genomic Encyclopedia of Archaeal and Bacterial Type Strains, Phase II (KMG-II): from individual species to whole genera.</title>
        <authorList>
            <person name="Goeker M."/>
        </authorList>
    </citation>
    <scope>NUCLEOTIDE SEQUENCE [LARGE SCALE GENOMIC DNA]</scope>
    <source>
        <strain evidence="3 5">DSM 3754</strain>
    </source>
</reference>
<dbReference type="EMBL" id="CP038631">
    <property type="protein sequence ID" value="QCC45375.1"/>
    <property type="molecule type" value="Genomic_DNA"/>
</dbReference>
<keyword evidence="1" id="KW-0472">Membrane</keyword>
<proteinExistence type="predicted"/>
<dbReference type="Pfam" id="PF24020">
    <property type="entry name" value="DUF7333"/>
    <property type="match status" value="1"/>
</dbReference>
<protein>
    <submittedName>
        <fullName evidence="2">Uncharacterized protein</fullName>
    </submittedName>
</protein>
<keyword evidence="1" id="KW-1133">Transmembrane helix</keyword>
<accession>A0A4D6GUH5</accession>
<reference evidence="2" key="3">
    <citation type="journal article" name="MicrobiologyOpen">
        <title>Whole-genome comparison between the type strain of Halobacterium salinarum (DSM 3754(T)) and the laboratory strains R1 and NRC-1.</title>
        <authorList>
            <person name="Pfeiffer F."/>
            <person name="Losensky G."/>
            <person name="Marchfelder A."/>
            <person name="Habermann B."/>
            <person name="Dyall-Smith M."/>
        </authorList>
    </citation>
    <scope>NUCLEOTIDE SEQUENCE</scope>
    <source>
        <strain evidence="2">91-R6</strain>
    </source>
</reference>
<keyword evidence="1" id="KW-0812">Transmembrane</keyword>
<evidence type="ECO:0000313" key="2">
    <source>
        <dbReference type="EMBL" id="QCC45375.1"/>
    </source>
</evidence>